<gene>
    <name evidence="2" type="ORF">Alo02nite_81340</name>
    <name evidence="3" type="ORF">BJ964_003365</name>
</gene>
<accession>A0A7W7HEU2</accession>
<sequence length="69" mass="7582">MGYPPRDYRPVVARYPHRRLPIGSALPDRVQRPAKPHGLSAPDGEVAEKPDSDSKVNHPWAGTAGNDTR</sequence>
<reference evidence="3 4" key="1">
    <citation type="submission" date="2020-08" db="EMBL/GenBank/DDBJ databases">
        <title>Sequencing the genomes of 1000 actinobacteria strains.</title>
        <authorList>
            <person name="Klenk H.-P."/>
        </authorList>
    </citation>
    <scope>NUCLEOTIDE SEQUENCE [LARGE SCALE GENOMIC DNA]</scope>
    <source>
        <strain evidence="3 4">DSM 43150</strain>
    </source>
</reference>
<comment type="caution">
    <text evidence="3">The sequence shown here is derived from an EMBL/GenBank/DDBJ whole genome shotgun (WGS) entry which is preliminary data.</text>
</comment>
<evidence type="ECO:0000313" key="4">
    <source>
        <dbReference type="Proteomes" id="UP000590511"/>
    </source>
</evidence>
<name>A0A7W7HEU2_9ACTN</name>
<evidence type="ECO:0000256" key="1">
    <source>
        <dbReference type="SAM" id="MobiDB-lite"/>
    </source>
</evidence>
<feature type="region of interest" description="Disordered" evidence="1">
    <location>
        <begin position="19"/>
        <end position="69"/>
    </location>
</feature>
<feature type="compositionally biased region" description="Basic and acidic residues" evidence="1">
    <location>
        <begin position="46"/>
        <end position="56"/>
    </location>
</feature>
<dbReference type="EMBL" id="BOMP01000157">
    <property type="protein sequence ID" value="GIE45236.1"/>
    <property type="molecule type" value="Genomic_DNA"/>
</dbReference>
<dbReference type="Proteomes" id="UP000631312">
    <property type="component" value="Unassembled WGS sequence"/>
</dbReference>
<keyword evidence="5" id="KW-1185">Reference proteome</keyword>
<evidence type="ECO:0000313" key="2">
    <source>
        <dbReference type="EMBL" id="GIE45236.1"/>
    </source>
</evidence>
<organism evidence="3 4">
    <name type="scientific">Actinoplanes lobatus</name>
    <dbReference type="NCBI Taxonomy" id="113568"/>
    <lineage>
        <taxon>Bacteria</taxon>
        <taxon>Bacillati</taxon>
        <taxon>Actinomycetota</taxon>
        <taxon>Actinomycetes</taxon>
        <taxon>Micromonosporales</taxon>
        <taxon>Micromonosporaceae</taxon>
        <taxon>Actinoplanes</taxon>
    </lineage>
</organism>
<dbReference type="Proteomes" id="UP000590511">
    <property type="component" value="Unassembled WGS sequence"/>
</dbReference>
<protein>
    <submittedName>
        <fullName evidence="3">Uncharacterized protein</fullName>
    </submittedName>
</protein>
<dbReference type="EMBL" id="JACHNC010000001">
    <property type="protein sequence ID" value="MBB4749204.1"/>
    <property type="molecule type" value="Genomic_DNA"/>
</dbReference>
<reference evidence="2 5" key="2">
    <citation type="submission" date="2021-01" db="EMBL/GenBank/DDBJ databases">
        <title>Whole genome shotgun sequence of Actinoplanes lobatus NBRC 12513.</title>
        <authorList>
            <person name="Komaki H."/>
            <person name="Tamura T."/>
        </authorList>
    </citation>
    <scope>NUCLEOTIDE SEQUENCE [LARGE SCALE GENOMIC DNA]</scope>
    <source>
        <strain evidence="2 5">NBRC 12513</strain>
    </source>
</reference>
<evidence type="ECO:0000313" key="3">
    <source>
        <dbReference type="EMBL" id="MBB4749204.1"/>
    </source>
</evidence>
<dbReference type="AlphaFoldDB" id="A0A7W7HEU2"/>
<evidence type="ECO:0000313" key="5">
    <source>
        <dbReference type="Proteomes" id="UP000631312"/>
    </source>
</evidence>
<proteinExistence type="predicted"/>